<name>A0A817A5F0_BRANA</name>
<dbReference type="AlphaFoldDB" id="A0A817A5F0"/>
<evidence type="ECO:0000256" key="1">
    <source>
        <dbReference type="SAM" id="MobiDB-lite"/>
    </source>
</evidence>
<protein>
    <submittedName>
        <fullName evidence="2">(rape) hypothetical protein</fullName>
    </submittedName>
</protein>
<proteinExistence type="predicted"/>
<accession>A0A817A5F0</accession>
<organism evidence="2">
    <name type="scientific">Brassica napus</name>
    <name type="common">Rape</name>
    <dbReference type="NCBI Taxonomy" id="3708"/>
    <lineage>
        <taxon>Eukaryota</taxon>
        <taxon>Viridiplantae</taxon>
        <taxon>Streptophyta</taxon>
        <taxon>Embryophyta</taxon>
        <taxon>Tracheophyta</taxon>
        <taxon>Spermatophyta</taxon>
        <taxon>Magnoliopsida</taxon>
        <taxon>eudicotyledons</taxon>
        <taxon>Gunneridae</taxon>
        <taxon>Pentapetalae</taxon>
        <taxon>rosids</taxon>
        <taxon>malvids</taxon>
        <taxon>Brassicales</taxon>
        <taxon>Brassicaceae</taxon>
        <taxon>Brassiceae</taxon>
        <taxon>Brassica</taxon>
    </lineage>
</organism>
<reference evidence="2" key="1">
    <citation type="submission" date="2021-01" db="EMBL/GenBank/DDBJ databases">
        <authorList>
            <consortium name="Genoscope - CEA"/>
            <person name="William W."/>
        </authorList>
    </citation>
    <scope>NUCLEOTIDE SEQUENCE</scope>
</reference>
<sequence length="132" mass="14629">MGGLRELKNPQSEDLCVKGRFWSHRRRLERVPLPFAGCVYVTLPSERFGSHSPPLASSSSSIKGDSDQNVMNTLKNLGNSTLDTHSSTYSFLLILQERGQVQARLMGNISKTNLVEMGQATATTSLKERTFI</sequence>
<dbReference type="Proteomes" id="UP001295469">
    <property type="component" value="Chromosome A08"/>
</dbReference>
<feature type="compositionally biased region" description="Low complexity" evidence="1">
    <location>
        <begin position="50"/>
        <end position="61"/>
    </location>
</feature>
<feature type="region of interest" description="Disordered" evidence="1">
    <location>
        <begin position="48"/>
        <end position="67"/>
    </location>
</feature>
<gene>
    <name evidence="2" type="ORF">DARMORV10_A08P19480.1</name>
</gene>
<dbReference type="EMBL" id="HG994362">
    <property type="protein sequence ID" value="CAF2243516.1"/>
    <property type="molecule type" value="Genomic_DNA"/>
</dbReference>
<evidence type="ECO:0000313" key="2">
    <source>
        <dbReference type="EMBL" id="CAF2243516.1"/>
    </source>
</evidence>